<evidence type="ECO:0008006" key="9">
    <source>
        <dbReference type="Google" id="ProtNLM"/>
    </source>
</evidence>
<feature type="signal peptide" evidence="6">
    <location>
        <begin position="1"/>
        <end position="22"/>
    </location>
</feature>
<evidence type="ECO:0000256" key="2">
    <source>
        <dbReference type="ARBA" id="ARBA00022723"/>
    </source>
</evidence>
<name>A0A286RLN4_9BACT</name>
<organism evidence="7 8">
    <name type="scientific">Thermogutta terrifontis</name>
    <dbReference type="NCBI Taxonomy" id="1331910"/>
    <lineage>
        <taxon>Bacteria</taxon>
        <taxon>Pseudomonadati</taxon>
        <taxon>Planctomycetota</taxon>
        <taxon>Planctomycetia</taxon>
        <taxon>Pirellulales</taxon>
        <taxon>Thermoguttaceae</taxon>
        <taxon>Thermogutta</taxon>
    </lineage>
</organism>
<dbReference type="GO" id="GO:0016491">
    <property type="term" value="F:oxidoreductase activity"/>
    <property type="evidence" value="ECO:0007669"/>
    <property type="project" value="UniProtKB-KW"/>
</dbReference>
<dbReference type="Proteomes" id="UP000215086">
    <property type="component" value="Chromosome"/>
</dbReference>
<dbReference type="RefSeq" id="WP_095416556.1">
    <property type="nucleotide sequence ID" value="NZ_CP018477.1"/>
</dbReference>
<evidence type="ECO:0000313" key="7">
    <source>
        <dbReference type="EMBL" id="ASV76870.1"/>
    </source>
</evidence>
<dbReference type="EMBL" id="CP018477">
    <property type="protein sequence ID" value="ASV76870.1"/>
    <property type="molecule type" value="Genomic_DNA"/>
</dbReference>
<evidence type="ECO:0000256" key="3">
    <source>
        <dbReference type="ARBA" id="ARBA00023002"/>
    </source>
</evidence>
<protein>
    <recommendedName>
        <fullName evidence="9">FAD-dependent oxidoreductase</fullName>
    </recommendedName>
</protein>
<dbReference type="SUPFAM" id="SSF51905">
    <property type="entry name" value="FAD/NAD(P)-binding domain"/>
    <property type="match status" value="1"/>
</dbReference>
<keyword evidence="1" id="KW-0004">4Fe-4S</keyword>
<dbReference type="Gene3D" id="3.50.50.60">
    <property type="entry name" value="FAD/NAD(P)-binding domain"/>
    <property type="match status" value="1"/>
</dbReference>
<dbReference type="OrthoDB" id="9780658at2"/>
<proteinExistence type="predicted"/>
<keyword evidence="3" id="KW-0560">Oxidoreductase</keyword>
<dbReference type="AlphaFoldDB" id="A0A286RLN4"/>
<dbReference type="KEGG" id="ttf:THTE_4269"/>
<keyword evidence="8" id="KW-1185">Reference proteome</keyword>
<dbReference type="Gene3D" id="2.60.120.260">
    <property type="entry name" value="Galactose-binding domain-like"/>
    <property type="match status" value="2"/>
</dbReference>
<dbReference type="InterPro" id="IPR036188">
    <property type="entry name" value="FAD/NAD-bd_sf"/>
</dbReference>
<evidence type="ECO:0000256" key="6">
    <source>
        <dbReference type="SAM" id="SignalP"/>
    </source>
</evidence>
<dbReference type="PANTHER" id="PTHR43498">
    <property type="entry name" value="FERREDOXIN:COB-COM HETERODISULFIDE REDUCTASE SUBUNIT A"/>
    <property type="match status" value="1"/>
</dbReference>
<evidence type="ECO:0000256" key="1">
    <source>
        <dbReference type="ARBA" id="ARBA00022485"/>
    </source>
</evidence>
<reference evidence="7 8" key="1">
    <citation type="journal article" name="Front. Microbiol.">
        <title>Sugar Metabolism of the First Thermophilic Planctomycete Thermogutta terrifontis: Comparative Genomic and Transcriptomic Approaches.</title>
        <authorList>
            <person name="Elcheninov A.G."/>
            <person name="Menzel P."/>
            <person name="Gudbergsdottir S.R."/>
            <person name="Slesarev A.I."/>
            <person name="Kadnikov V.V."/>
            <person name="Krogh A."/>
            <person name="Bonch-Osmolovskaya E.A."/>
            <person name="Peng X."/>
            <person name="Kublanov I.V."/>
        </authorList>
    </citation>
    <scope>NUCLEOTIDE SEQUENCE [LARGE SCALE GENOMIC DNA]</scope>
    <source>
        <strain evidence="7 8">R1</strain>
    </source>
</reference>
<dbReference type="SUPFAM" id="SSF49785">
    <property type="entry name" value="Galactose-binding domain-like"/>
    <property type="match status" value="1"/>
</dbReference>
<dbReference type="Pfam" id="PF12831">
    <property type="entry name" value="FAD_oxidored"/>
    <property type="match status" value="1"/>
</dbReference>
<sequence length="902" mass="100741">MIRLWKVVACGIAFWASFSAWAQDHHVIWLETEKFENRGGWVNDAQFVDQMGSPFLLAIGLEGPVQDASTTVNVPKAGRYRVWVRNRDWLPEYSPGKFQVILGDRAIEHVFGANKKGEWIWEDGGIVELPAGPLTVKLHDLTGHYSRCDAIVLSDDPAFRPSDDLGPLARQREMYGGVSREIKTLEPYDTVVVGGGLAGTFAAVASARMGCRTVLIQNRPVLGGNGSTEILVNPEGDSTREPLDPGEGGIIEEVRGDVFGYSERLLKLVKNQPGLDLFLNTHATGVEMESAKRIKAVIALDVNTGERLRFPGKIFIDCTGDGSIGVWAGAEYRHGREPRSMYNESRAPEVGDVNKGTMGGTLRYATEQMAQPVPFKAPDWAHKFESCSDFNPGRHPQLRFGGWQWVIEYGGELDTYKDAEIIRDELLRIIWGMWDHAKNHCPKLKEEAENYKLTWVSYVVGKRESRRLMGDYIMTEHDIANQTLFPDRVSYGGWGIDIHPPKGFYDPGPPAVFSHKVKFSVPFRSLYSKDIDNLMMAGRCISVTHVALGATRVMITCGLQGQAVGTAAGFCKMHDTTPRGVYERYIADLQQQLLKDGCYIIDLPNQDPRDLARSAKVAASSTAPNEVYKIATLLPTHKLDHDRAVMFHWKGGRLDSIALHLTSELSQPTEIPVELCAAADLGNFENGRPVGKSSAIVPGGASGWVVVSIQRELPEGYYFVWLPKTAGISWTLFSQQVANTSRAYRSPGGKWTTMPQTYAFRLSPGDEPGIKLATEVDQTQQLFAPENVIDGFARAIRGIPHSWRPDPQQPLPQWVELRFDRPVKFNTVHVSFQSKLMRADDFDIQIGRDDGWLTVLEVRDNFDRRRVLTFPAVTSDRLRIVIRRAQPEMGICEIRVYDENDG</sequence>
<dbReference type="InterPro" id="IPR039650">
    <property type="entry name" value="HdrA-like"/>
</dbReference>
<evidence type="ECO:0000256" key="5">
    <source>
        <dbReference type="ARBA" id="ARBA00023014"/>
    </source>
</evidence>
<keyword evidence="6" id="KW-0732">Signal</keyword>
<evidence type="ECO:0000313" key="8">
    <source>
        <dbReference type="Proteomes" id="UP000215086"/>
    </source>
</evidence>
<gene>
    <name evidence="7" type="ORF">THTE_4269</name>
</gene>
<keyword evidence="2" id="KW-0479">Metal-binding</keyword>
<dbReference type="PANTHER" id="PTHR43498:SF1">
    <property type="entry name" value="COB--COM HETERODISULFIDE REDUCTASE IRON-SULFUR SUBUNIT A"/>
    <property type="match status" value="1"/>
</dbReference>
<accession>A0A286RLN4</accession>
<dbReference type="GO" id="GO:0051539">
    <property type="term" value="F:4 iron, 4 sulfur cluster binding"/>
    <property type="evidence" value="ECO:0007669"/>
    <property type="project" value="UniProtKB-KW"/>
</dbReference>
<keyword evidence="4" id="KW-0408">Iron</keyword>
<evidence type="ECO:0000256" key="4">
    <source>
        <dbReference type="ARBA" id="ARBA00023004"/>
    </source>
</evidence>
<dbReference type="GO" id="GO:0046872">
    <property type="term" value="F:metal ion binding"/>
    <property type="evidence" value="ECO:0007669"/>
    <property type="project" value="UniProtKB-KW"/>
</dbReference>
<feature type="chain" id="PRO_5012154258" description="FAD-dependent oxidoreductase" evidence="6">
    <location>
        <begin position="23"/>
        <end position="902"/>
    </location>
</feature>
<dbReference type="InterPro" id="IPR008979">
    <property type="entry name" value="Galactose-bd-like_sf"/>
</dbReference>
<keyword evidence="5" id="KW-0411">Iron-sulfur</keyword>